<name>A0A179HBF4_PURLI</name>
<feature type="region of interest" description="Disordered" evidence="1">
    <location>
        <begin position="1"/>
        <end position="32"/>
    </location>
</feature>
<evidence type="ECO:0000313" key="2">
    <source>
        <dbReference type="EMBL" id="OAQ87434.1"/>
    </source>
</evidence>
<protein>
    <submittedName>
        <fullName evidence="2">Uncharacterized protein</fullName>
    </submittedName>
</protein>
<reference evidence="2 3" key="1">
    <citation type="submission" date="2016-01" db="EMBL/GenBank/DDBJ databases">
        <title>Biosynthesis of antibiotic leucinostatins and their inhibition on Phytophthora in bio-control Purpureocillium lilacinum.</title>
        <authorList>
            <person name="Wang G."/>
            <person name="Liu Z."/>
            <person name="Lin R."/>
            <person name="Li E."/>
            <person name="Mao Z."/>
            <person name="Ling J."/>
            <person name="Yin W."/>
            <person name="Xie B."/>
        </authorList>
    </citation>
    <scope>NUCLEOTIDE SEQUENCE [LARGE SCALE GENOMIC DNA]</scope>
    <source>
        <strain evidence="2">PLBJ-1</strain>
    </source>
</reference>
<dbReference type="Proteomes" id="UP000078240">
    <property type="component" value="Unassembled WGS sequence"/>
</dbReference>
<organism evidence="2 3">
    <name type="scientific">Purpureocillium lilacinum</name>
    <name type="common">Paecilomyces lilacinus</name>
    <dbReference type="NCBI Taxonomy" id="33203"/>
    <lineage>
        <taxon>Eukaryota</taxon>
        <taxon>Fungi</taxon>
        <taxon>Dikarya</taxon>
        <taxon>Ascomycota</taxon>
        <taxon>Pezizomycotina</taxon>
        <taxon>Sordariomycetes</taxon>
        <taxon>Hypocreomycetidae</taxon>
        <taxon>Hypocreales</taxon>
        <taxon>Ophiocordycipitaceae</taxon>
        <taxon>Purpureocillium</taxon>
    </lineage>
</organism>
<gene>
    <name evidence="2" type="ORF">VFPBJ_01474</name>
</gene>
<evidence type="ECO:0000313" key="3">
    <source>
        <dbReference type="Proteomes" id="UP000078240"/>
    </source>
</evidence>
<evidence type="ECO:0000256" key="1">
    <source>
        <dbReference type="SAM" id="MobiDB-lite"/>
    </source>
</evidence>
<comment type="caution">
    <text evidence="2">The sequence shown here is derived from an EMBL/GenBank/DDBJ whole genome shotgun (WGS) entry which is preliminary data.</text>
</comment>
<sequence>MRGVVRCDPPEAREGCAKPQRAGGHPPGLSLHAGMEAAGARHANCPAQQWLQRYVGLPLSLSCEFGSVHGCPGLRPACGVWLRALRLSAQCLSREGWNEAFHQCEQSRLPPSLAQRSPPVRQNRNTYHLQLI</sequence>
<accession>A0A179HBF4</accession>
<dbReference type="EMBL" id="LSBH01000001">
    <property type="protein sequence ID" value="OAQ87434.1"/>
    <property type="molecule type" value="Genomic_DNA"/>
</dbReference>
<proteinExistence type="predicted"/>
<dbReference type="AlphaFoldDB" id="A0A179HBF4"/>